<gene>
    <name evidence="1" type="ORF">IWQ62_004753</name>
</gene>
<dbReference type="EMBL" id="JANBPY010001687">
    <property type="protein sequence ID" value="KAJ1959087.1"/>
    <property type="molecule type" value="Genomic_DNA"/>
</dbReference>
<name>A0A9W8E0B8_9FUNG</name>
<dbReference type="Proteomes" id="UP001150925">
    <property type="component" value="Unassembled WGS sequence"/>
</dbReference>
<keyword evidence="2" id="KW-1185">Reference proteome</keyword>
<dbReference type="AlphaFoldDB" id="A0A9W8E0B8"/>
<accession>A0A9W8E0B8</accession>
<protein>
    <submittedName>
        <fullName evidence="1">Uncharacterized protein</fullName>
    </submittedName>
</protein>
<reference evidence="1" key="1">
    <citation type="submission" date="2022-07" db="EMBL/GenBank/DDBJ databases">
        <title>Phylogenomic reconstructions and comparative analyses of Kickxellomycotina fungi.</title>
        <authorList>
            <person name="Reynolds N.K."/>
            <person name="Stajich J.E."/>
            <person name="Barry K."/>
            <person name="Grigoriev I.V."/>
            <person name="Crous P."/>
            <person name="Smith M.E."/>
        </authorList>
    </citation>
    <scope>NUCLEOTIDE SEQUENCE</scope>
    <source>
        <strain evidence="1">RSA 1196</strain>
    </source>
</reference>
<feature type="non-terminal residue" evidence="1">
    <location>
        <position position="1"/>
    </location>
</feature>
<proteinExistence type="predicted"/>
<sequence length="167" mass="18997">RRTKEFEFFAPVDQVLKPYVDALPMYFTQVGVSSDQPQLACLSILGMNLANAMRDVFFPIYQAGLLLLGNEYNIKRHVKNLIDKGQNLSLLPSLYESSKQISQRHEKMVKKVVKAVTSKELKYSSEMIDEILLLGPSSQQFDITDRVLHFDDTTFSYAVIDVNGTNE</sequence>
<dbReference type="OrthoDB" id="10449943at2759"/>
<evidence type="ECO:0000313" key="2">
    <source>
        <dbReference type="Proteomes" id="UP001150925"/>
    </source>
</evidence>
<comment type="caution">
    <text evidence="1">The sequence shown here is derived from an EMBL/GenBank/DDBJ whole genome shotgun (WGS) entry which is preliminary data.</text>
</comment>
<evidence type="ECO:0000313" key="1">
    <source>
        <dbReference type="EMBL" id="KAJ1959087.1"/>
    </source>
</evidence>
<organism evidence="1 2">
    <name type="scientific">Dispira parvispora</name>
    <dbReference type="NCBI Taxonomy" id="1520584"/>
    <lineage>
        <taxon>Eukaryota</taxon>
        <taxon>Fungi</taxon>
        <taxon>Fungi incertae sedis</taxon>
        <taxon>Zoopagomycota</taxon>
        <taxon>Kickxellomycotina</taxon>
        <taxon>Dimargaritomycetes</taxon>
        <taxon>Dimargaritales</taxon>
        <taxon>Dimargaritaceae</taxon>
        <taxon>Dispira</taxon>
    </lineage>
</organism>